<feature type="transmembrane region" description="Helical" evidence="1">
    <location>
        <begin position="163"/>
        <end position="182"/>
    </location>
</feature>
<keyword evidence="1" id="KW-1133">Transmembrane helix</keyword>
<feature type="transmembrane region" description="Helical" evidence="1">
    <location>
        <begin position="188"/>
        <end position="209"/>
    </location>
</feature>
<dbReference type="OrthoDB" id="8159487at2"/>
<reference evidence="2 3" key="1">
    <citation type="submission" date="2019-03" db="EMBL/GenBank/DDBJ databases">
        <title>Genomic Encyclopedia of Type Strains, Phase III (KMG-III): the genomes of soil and plant-associated and newly described type strains.</title>
        <authorList>
            <person name="Whitman W."/>
        </authorList>
    </citation>
    <scope>NUCLEOTIDE SEQUENCE [LARGE SCALE GENOMIC DNA]</scope>
    <source>
        <strain evidence="2 3">VKM Ac-2527</strain>
    </source>
</reference>
<dbReference type="Proteomes" id="UP000295388">
    <property type="component" value="Unassembled WGS sequence"/>
</dbReference>
<feature type="transmembrane region" description="Helical" evidence="1">
    <location>
        <begin position="88"/>
        <end position="107"/>
    </location>
</feature>
<evidence type="ECO:0000313" key="3">
    <source>
        <dbReference type="Proteomes" id="UP000295388"/>
    </source>
</evidence>
<proteinExistence type="predicted"/>
<name>A0A4R6JBV0_9ACTN</name>
<feature type="transmembrane region" description="Helical" evidence="1">
    <location>
        <begin position="127"/>
        <end position="151"/>
    </location>
</feature>
<gene>
    <name evidence="2" type="ORF">EV643_13338</name>
</gene>
<dbReference type="EMBL" id="SNWQ01000033">
    <property type="protein sequence ID" value="TDO33240.1"/>
    <property type="molecule type" value="Genomic_DNA"/>
</dbReference>
<evidence type="ECO:0000313" key="2">
    <source>
        <dbReference type="EMBL" id="TDO33240.1"/>
    </source>
</evidence>
<keyword evidence="1" id="KW-0812">Transmembrane</keyword>
<dbReference type="InterPro" id="IPR009339">
    <property type="entry name" value="DUF998"/>
</dbReference>
<protein>
    <submittedName>
        <fullName evidence="2">Uncharacterized protein DUF998</fullName>
    </submittedName>
</protein>
<keyword evidence="1" id="KW-0472">Membrane</keyword>
<feature type="transmembrane region" description="Helical" evidence="1">
    <location>
        <begin position="16"/>
        <end position="37"/>
    </location>
</feature>
<dbReference type="Pfam" id="PF06197">
    <property type="entry name" value="DUF998"/>
    <property type="match status" value="1"/>
</dbReference>
<accession>A0A4R6JBV0</accession>
<keyword evidence="3" id="KW-1185">Reference proteome</keyword>
<organism evidence="2 3">
    <name type="scientific">Kribbella caucasensis</name>
    <dbReference type="NCBI Taxonomy" id="2512215"/>
    <lineage>
        <taxon>Bacteria</taxon>
        <taxon>Bacillati</taxon>
        <taxon>Actinomycetota</taxon>
        <taxon>Actinomycetes</taxon>
        <taxon>Propionibacteriales</taxon>
        <taxon>Kribbellaceae</taxon>
        <taxon>Kribbella</taxon>
    </lineage>
</organism>
<feature type="transmembrane region" description="Helical" evidence="1">
    <location>
        <begin position="57"/>
        <end position="76"/>
    </location>
</feature>
<sequence length="218" mass="22376">MTTTTYSTTAVATNRLISCGMAAGPFYVAVVVAQVFARDGFDPTKHAASLLTLGDYGWIQIANFVITGVLLILGAIGLHQTGAFGSRWAPRLLGLYGVSMIAAGALVPDPALGFPVGTPDGQPVTMSWHGVGHFAAGGVGFLGFIICCFVLARRFAAGGERGWSAYSIGTGVVFLAAFAGIGSGSAGAGVTVAFWIAVVLAFGWITAVLRQADRRTGD</sequence>
<comment type="caution">
    <text evidence="2">The sequence shown here is derived from an EMBL/GenBank/DDBJ whole genome shotgun (WGS) entry which is preliminary data.</text>
</comment>
<dbReference type="RefSeq" id="WP_133805368.1">
    <property type="nucleotide sequence ID" value="NZ_SNWQ01000033.1"/>
</dbReference>
<dbReference type="AlphaFoldDB" id="A0A4R6JBV0"/>
<evidence type="ECO:0000256" key="1">
    <source>
        <dbReference type="SAM" id="Phobius"/>
    </source>
</evidence>